<accession>A0A348B6N0</accession>
<organism evidence="1 2">
    <name type="scientific">Sulfodiicoccus acidiphilus</name>
    <dbReference type="NCBI Taxonomy" id="1670455"/>
    <lineage>
        <taxon>Archaea</taxon>
        <taxon>Thermoproteota</taxon>
        <taxon>Thermoprotei</taxon>
        <taxon>Sulfolobales</taxon>
        <taxon>Sulfolobaceae</taxon>
        <taxon>Sulfodiicoccus</taxon>
    </lineage>
</organism>
<gene>
    <name evidence="1" type="ORF">HS1genome_2221</name>
</gene>
<name>A0A348B6N0_9CREN</name>
<keyword evidence="2" id="KW-1185">Reference proteome</keyword>
<evidence type="ECO:0000313" key="1">
    <source>
        <dbReference type="EMBL" id="BBD73832.1"/>
    </source>
</evidence>
<evidence type="ECO:0000313" key="2">
    <source>
        <dbReference type="Proteomes" id="UP000276741"/>
    </source>
</evidence>
<proteinExistence type="predicted"/>
<dbReference type="AlphaFoldDB" id="A0A348B6N0"/>
<reference evidence="2" key="1">
    <citation type="submission" date="2018-04" db="EMBL/GenBank/DDBJ databases">
        <title>Complete genome sequence of Sulfodiicoccus acidiphilus strain HS-1.</title>
        <authorList>
            <person name="Sakai H.D."/>
            <person name="Kurosawa N."/>
        </authorList>
    </citation>
    <scope>NUCLEOTIDE SEQUENCE [LARGE SCALE GENOMIC DNA]</scope>
    <source>
        <strain evidence="2">HS-1</strain>
    </source>
</reference>
<sequence>MDASTIPLAIAALTKPERITETADQYFESHHIYTGREQALKHGGNHGPPRDVVLSAQ</sequence>
<protein>
    <submittedName>
        <fullName evidence="1">Uncharacterized protein</fullName>
    </submittedName>
</protein>
<dbReference type="Proteomes" id="UP000276741">
    <property type="component" value="Chromosome"/>
</dbReference>
<dbReference type="EMBL" id="AP018553">
    <property type="protein sequence ID" value="BBD73832.1"/>
    <property type="molecule type" value="Genomic_DNA"/>
</dbReference>
<dbReference type="KEGG" id="sacd:HS1genome_2221"/>